<sequence>MEYLLELQEFMESQFNGLQLSKPLFYQADIGLRFGLGANKAVMVAFW</sequence>
<proteinExistence type="predicted"/>
<dbReference type="RefSeq" id="WP_275475879.1">
    <property type="nucleotide sequence ID" value="NZ_CP162940.1"/>
</dbReference>
<reference evidence="1 2" key="1">
    <citation type="journal article" date="2024" name="Int. J. Mol. Sci.">
        <title>Exploration of Alicyclobacillus spp. Genome in Search of Antibiotic Resistance.</title>
        <authorList>
            <person name="Bucka-Kolendo J."/>
            <person name="Kiousi D.E."/>
            <person name="Dekowska A."/>
            <person name="Mikolajczuk-Szczyrba A."/>
            <person name="Karadedos D.M."/>
            <person name="Michael P."/>
            <person name="Galanis A."/>
            <person name="Sokolowska B."/>
        </authorList>
    </citation>
    <scope>NUCLEOTIDE SEQUENCE [LARGE SCALE GENOMIC DNA]</scope>
    <source>
        <strain evidence="1 2">KKP 3000</strain>
    </source>
</reference>
<evidence type="ECO:0000313" key="1">
    <source>
        <dbReference type="EMBL" id="MFB5189060.1"/>
    </source>
</evidence>
<name>A0ABV5AB41_9BACL</name>
<dbReference type="EMBL" id="JBDXSU010000001">
    <property type="protein sequence ID" value="MFB5189060.1"/>
    <property type="molecule type" value="Genomic_DNA"/>
</dbReference>
<comment type="caution">
    <text evidence="1">The sequence shown here is derived from an EMBL/GenBank/DDBJ whole genome shotgun (WGS) entry which is preliminary data.</text>
</comment>
<evidence type="ECO:0000313" key="2">
    <source>
        <dbReference type="Proteomes" id="UP001579974"/>
    </source>
</evidence>
<organism evidence="1 2">
    <name type="scientific">Alicyclobacillus fastidiosus</name>
    <dbReference type="NCBI Taxonomy" id="392011"/>
    <lineage>
        <taxon>Bacteria</taxon>
        <taxon>Bacillati</taxon>
        <taxon>Bacillota</taxon>
        <taxon>Bacilli</taxon>
        <taxon>Bacillales</taxon>
        <taxon>Alicyclobacillaceae</taxon>
        <taxon>Alicyclobacillus</taxon>
    </lineage>
</organism>
<gene>
    <name evidence="1" type="ORF">KKP3000_001500</name>
</gene>
<accession>A0ABV5AB41</accession>
<dbReference type="Proteomes" id="UP001579974">
    <property type="component" value="Unassembled WGS sequence"/>
</dbReference>
<keyword evidence="2" id="KW-1185">Reference proteome</keyword>
<protein>
    <submittedName>
        <fullName evidence="1">Uncharacterized protein</fullName>
    </submittedName>
</protein>